<dbReference type="PANTHER" id="PTHR46955">
    <property type="entry name" value="PROTEIN CBG01349-RELATED"/>
    <property type="match status" value="1"/>
</dbReference>
<dbReference type="PANTHER" id="PTHR46955:SF3">
    <property type="entry name" value="G_PROTEIN_RECEP_F1_2 DOMAIN-CONTAINING PROTEIN"/>
    <property type="match status" value="1"/>
</dbReference>
<accession>A0A0M3HG59</accession>
<sequence>MFNYNEKLIIGFGGSPAALMKSGCTITTLIAVDRIFALYFPMKYYVLKRRRINATVAELSEDVITTRIFYGFKCLLGSKAYHQF</sequence>
<dbReference type="Proteomes" id="UP000036681">
    <property type="component" value="Unplaced"/>
</dbReference>
<name>A0A0M3HG59_ASCLU</name>
<dbReference type="WBParaSite" id="ALUE_0000050401-mRNA-1">
    <property type="protein sequence ID" value="ALUE_0000050401-mRNA-1"/>
    <property type="gene ID" value="ALUE_0000050401"/>
</dbReference>
<dbReference type="AlphaFoldDB" id="A0A0M3HG59"/>
<protein>
    <submittedName>
        <fullName evidence="2">Cyclic nucleotide-binding domain-containing protein</fullName>
    </submittedName>
</protein>
<evidence type="ECO:0000313" key="2">
    <source>
        <dbReference type="WBParaSite" id="ALUE_0000050401-mRNA-1"/>
    </source>
</evidence>
<dbReference type="InterPro" id="IPR052322">
    <property type="entry name" value="Mito_rRNA_Mtase_NSUN4"/>
</dbReference>
<keyword evidence="1" id="KW-1185">Reference proteome</keyword>
<organism evidence="1 2">
    <name type="scientific">Ascaris lumbricoides</name>
    <name type="common">Giant roundworm</name>
    <dbReference type="NCBI Taxonomy" id="6252"/>
    <lineage>
        <taxon>Eukaryota</taxon>
        <taxon>Metazoa</taxon>
        <taxon>Ecdysozoa</taxon>
        <taxon>Nematoda</taxon>
        <taxon>Chromadorea</taxon>
        <taxon>Rhabditida</taxon>
        <taxon>Spirurina</taxon>
        <taxon>Ascaridomorpha</taxon>
        <taxon>Ascaridoidea</taxon>
        <taxon>Ascarididae</taxon>
        <taxon>Ascaris</taxon>
    </lineage>
</organism>
<proteinExistence type="predicted"/>
<reference evidence="2" key="1">
    <citation type="submission" date="2017-02" db="UniProtKB">
        <authorList>
            <consortium name="WormBaseParasite"/>
        </authorList>
    </citation>
    <scope>IDENTIFICATION</scope>
</reference>
<evidence type="ECO:0000313" key="1">
    <source>
        <dbReference type="Proteomes" id="UP000036681"/>
    </source>
</evidence>